<dbReference type="Gene3D" id="2.60.120.330">
    <property type="entry name" value="B-lactam Antibiotic, Isopenicillin N Synthase, Chain"/>
    <property type="match status" value="1"/>
</dbReference>
<evidence type="ECO:0000313" key="6">
    <source>
        <dbReference type="Proteomes" id="UP000327013"/>
    </source>
</evidence>
<dbReference type="InterPro" id="IPR027443">
    <property type="entry name" value="IPNS-like_sf"/>
</dbReference>
<keyword evidence="6" id="KW-1185">Reference proteome</keyword>
<name>A0A5N6KPK3_9ROSI</name>
<dbReference type="PANTHER" id="PTHR47990">
    <property type="entry name" value="2-OXOGLUTARATE (2OG) AND FE(II)-DEPENDENT OXYGENASE SUPERFAMILY PROTEIN-RELATED"/>
    <property type="match status" value="1"/>
</dbReference>
<comment type="caution">
    <text evidence="5">The sequence shown here is derived from an EMBL/GenBank/DDBJ whole genome shotgun (WGS) entry which is preliminary data.</text>
</comment>
<dbReference type="GO" id="GO:0046872">
    <property type="term" value="F:metal ion binding"/>
    <property type="evidence" value="ECO:0007669"/>
    <property type="project" value="UniProtKB-KW"/>
</dbReference>
<evidence type="ECO:0000256" key="3">
    <source>
        <dbReference type="RuleBase" id="RU003682"/>
    </source>
</evidence>
<dbReference type="InterPro" id="IPR050231">
    <property type="entry name" value="Iron_ascorbate_oxido_reductase"/>
</dbReference>
<proteinExistence type="inferred from homology"/>
<dbReference type="EMBL" id="VIBQ01000009">
    <property type="protein sequence ID" value="KAB8337019.1"/>
    <property type="molecule type" value="Genomic_DNA"/>
</dbReference>
<dbReference type="AlphaFoldDB" id="A0A5N6KPK3"/>
<evidence type="ECO:0000259" key="4">
    <source>
        <dbReference type="PROSITE" id="PS51471"/>
    </source>
</evidence>
<sequence>MVATKYISRPIPTISLASFPTRLPEITAQLTAAAEHEGFFSIIDHGIPTTQIEAMFAASAAFFALPDAIKATVPFSPAHNAGWEQNAQVRASTGQPDCKESYQMQFGANMAGRWLPDDQLPGFRDTSIAFMHAVQRVSEQLMVCLARGLGFADDFFVRAHDVTQSDSQSVARLLHYFEMPAATDGKEYHRAGAHTDWGFLTLLFQRAGQNGLEICPGRDASTAHGHGDVWTKVEPDPKSNTIICNIGDLLMSWSDDRFKSTFHRVKTPSEDGDCFGERYSIAYFNQPCKSVNIQGPGKKYPELTGEQFTKNAMEKNYRALLAARQERETA</sequence>
<dbReference type="Proteomes" id="UP000327013">
    <property type="component" value="Unassembled WGS sequence"/>
</dbReference>
<dbReference type="OrthoDB" id="288590at2759"/>
<feature type="domain" description="Fe2OG dioxygenase" evidence="4">
    <location>
        <begin position="166"/>
        <end position="287"/>
    </location>
</feature>
<dbReference type="SUPFAM" id="SSF51197">
    <property type="entry name" value="Clavaminate synthase-like"/>
    <property type="match status" value="1"/>
</dbReference>
<dbReference type="GO" id="GO:0016491">
    <property type="term" value="F:oxidoreductase activity"/>
    <property type="evidence" value="ECO:0007669"/>
    <property type="project" value="UniProtKB-KW"/>
</dbReference>
<dbReference type="PROSITE" id="PS51471">
    <property type="entry name" value="FE2OG_OXY"/>
    <property type="match status" value="1"/>
</dbReference>
<evidence type="ECO:0000256" key="2">
    <source>
        <dbReference type="ARBA" id="ARBA00023004"/>
    </source>
</evidence>
<evidence type="ECO:0000256" key="1">
    <source>
        <dbReference type="ARBA" id="ARBA00022723"/>
    </source>
</evidence>
<dbReference type="Pfam" id="PF14226">
    <property type="entry name" value="DIOX_N"/>
    <property type="match status" value="1"/>
</dbReference>
<dbReference type="InterPro" id="IPR026992">
    <property type="entry name" value="DIOX_N"/>
</dbReference>
<dbReference type="InterPro" id="IPR005123">
    <property type="entry name" value="Oxoglu/Fe-dep_dioxygenase_dom"/>
</dbReference>
<gene>
    <name evidence="5" type="ORF">FH972_021323</name>
</gene>
<keyword evidence="1 3" id="KW-0479">Metal-binding</keyword>
<reference evidence="5 6" key="1">
    <citation type="submission" date="2019-06" db="EMBL/GenBank/DDBJ databases">
        <title>A chromosomal-level reference genome of Carpinus fangiana (Coryloideae, Betulaceae).</title>
        <authorList>
            <person name="Yang X."/>
            <person name="Wang Z."/>
            <person name="Zhang L."/>
            <person name="Hao G."/>
            <person name="Liu J."/>
            <person name="Yang Y."/>
        </authorList>
    </citation>
    <scope>NUCLEOTIDE SEQUENCE [LARGE SCALE GENOMIC DNA]</scope>
    <source>
        <strain evidence="5">Cfa_2016G</strain>
        <tissue evidence="5">Leaf</tissue>
    </source>
</reference>
<dbReference type="Pfam" id="PF03171">
    <property type="entry name" value="2OG-FeII_Oxy"/>
    <property type="match status" value="1"/>
</dbReference>
<keyword evidence="3" id="KW-0560">Oxidoreductase</keyword>
<protein>
    <recommendedName>
        <fullName evidence="4">Fe2OG dioxygenase domain-containing protein</fullName>
    </recommendedName>
</protein>
<comment type="similarity">
    <text evidence="3">Belongs to the iron/ascorbate-dependent oxidoreductase family.</text>
</comment>
<keyword evidence="2 3" id="KW-0408">Iron</keyword>
<accession>A0A5N6KPK3</accession>
<dbReference type="InterPro" id="IPR044861">
    <property type="entry name" value="IPNS-like_FE2OG_OXY"/>
</dbReference>
<organism evidence="5 6">
    <name type="scientific">Carpinus fangiana</name>
    <dbReference type="NCBI Taxonomy" id="176857"/>
    <lineage>
        <taxon>Eukaryota</taxon>
        <taxon>Viridiplantae</taxon>
        <taxon>Streptophyta</taxon>
        <taxon>Embryophyta</taxon>
        <taxon>Tracheophyta</taxon>
        <taxon>Spermatophyta</taxon>
        <taxon>Magnoliopsida</taxon>
        <taxon>eudicotyledons</taxon>
        <taxon>Gunneridae</taxon>
        <taxon>Pentapetalae</taxon>
        <taxon>rosids</taxon>
        <taxon>fabids</taxon>
        <taxon>Fagales</taxon>
        <taxon>Betulaceae</taxon>
        <taxon>Carpinus</taxon>
    </lineage>
</organism>
<evidence type="ECO:0000313" key="5">
    <source>
        <dbReference type="EMBL" id="KAB8337019.1"/>
    </source>
</evidence>